<dbReference type="InterPro" id="IPR050624">
    <property type="entry name" value="HTH-type_Tx_Regulator"/>
</dbReference>
<keyword evidence="5" id="KW-1185">Reference proteome</keyword>
<dbReference type="Gene3D" id="1.10.10.60">
    <property type="entry name" value="Homeodomain-like"/>
    <property type="match status" value="1"/>
</dbReference>
<dbReference type="InterPro" id="IPR036271">
    <property type="entry name" value="Tet_transcr_reg_TetR-rel_C_sf"/>
</dbReference>
<evidence type="ECO:0000259" key="3">
    <source>
        <dbReference type="PROSITE" id="PS50977"/>
    </source>
</evidence>
<protein>
    <submittedName>
        <fullName evidence="4">TetR/AcrR family transcriptional regulator</fullName>
    </submittedName>
</protein>
<dbReference type="EMBL" id="JAJNBZ010000068">
    <property type="protein sequence ID" value="MCE5173670.1"/>
    <property type="molecule type" value="Genomic_DNA"/>
</dbReference>
<dbReference type="Gene3D" id="1.10.357.10">
    <property type="entry name" value="Tetracycline Repressor, domain 2"/>
    <property type="match status" value="1"/>
</dbReference>
<dbReference type="PRINTS" id="PR00455">
    <property type="entry name" value="HTHTETR"/>
</dbReference>
<dbReference type="SUPFAM" id="SSF46689">
    <property type="entry name" value="Homeodomain-like"/>
    <property type="match status" value="1"/>
</dbReference>
<dbReference type="PROSITE" id="PS50977">
    <property type="entry name" value="HTH_TETR_2"/>
    <property type="match status" value="1"/>
</dbReference>
<name>A0ABS8YTK0_9BACL</name>
<evidence type="ECO:0000313" key="4">
    <source>
        <dbReference type="EMBL" id="MCE5173670.1"/>
    </source>
</evidence>
<proteinExistence type="predicted"/>
<feature type="DNA-binding region" description="H-T-H motif" evidence="2">
    <location>
        <begin position="32"/>
        <end position="51"/>
    </location>
</feature>
<dbReference type="InterPro" id="IPR001647">
    <property type="entry name" value="HTH_TetR"/>
</dbReference>
<dbReference type="InterPro" id="IPR009057">
    <property type="entry name" value="Homeodomain-like_sf"/>
</dbReference>
<evidence type="ECO:0000313" key="5">
    <source>
        <dbReference type="Proteomes" id="UP001199916"/>
    </source>
</evidence>
<organism evidence="4 5">
    <name type="scientific">Paenibacillus profundus</name>
    <dbReference type="NCBI Taxonomy" id="1173085"/>
    <lineage>
        <taxon>Bacteria</taxon>
        <taxon>Bacillati</taxon>
        <taxon>Bacillota</taxon>
        <taxon>Bacilli</taxon>
        <taxon>Bacillales</taxon>
        <taxon>Paenibacillaceae</taxon>
        <taxon>Paenibacillus</taxon>
    </lineage>
</organism>
<dbReference type="InterPro" id="IPR013571">
    <property type="entry name" value="Tscrpt_reg_QacR_C"/>
</dbReference>
<dbReference type="Proteomes" id="UP001199916">
    <property type="component" value="Unassembled WGS sequence"/>
</dbReference>
<dbReference type="PANTHER" id="PTHR43479">
    <property type="entry name" value="ACREF/ENVCD OPERON REPRESSOR-RELATED"/>
    <property type="match status" value="1"/>
</dbReference>
<sequence>MKVSQRRTSETKKRIAAVSKELFSQKGYLATSIEDIIAASGSSKGNLYHHFKSKEGLFLYLIEEQVDEWIEHWAKKEHLYATAAEKLHGLADHSVDDFQNPLIQAAEEFSGSQTADPVIVEQIVVATNKQRDVFQSVIQEGIANREFEECDGKQITYILFALVAGLGAARYELELNELRALHHTAISVFLHGIAKKEKQ</sequence>
<dbReference type="Pfam" id="PF00440">
    <property type="entry name" value="TetR_N"/>
    <property type="match status" value="1"/>
</dbReference>
<gene>
    <name evidence="4" type="ORF">LQV63_31070</name>
</gene>
<evidence type="ECO:0000256" key="1">
    <source>
        <dbReference type="ARBA" id="ARBA00023125"/>
    </source>
</evidence>
<dbReference type="PROSITE" id="PS01081">
    <property type="entry name" value="HTH_TETR_1"/>
    <property type="match status" value="1"/>
</dbReference>
<accession>A0ABS8YTK0</accession>
<comment type="caution">
    <text evidence="4">The sequence shown here is derived from an EMBL/GenBank/DDBJ whole genome shotgun (WGS) entry which is preliminary data.</text>
</comment>
<reference evidence="4 5" key="1">
    <citation type="submission" date="2021-11" db="EMBL/GenBank/DDBJ databases">
        <title>Draft genome sequence of Paenibacillus profundus YoMME, a new Gram-positive bacteria with exoelectrogenic properties.</title>
        <authorList>
            <person name="Hubenova Y."/>
            <person name="Hubenova E."/>
            <person name="Manasiev Y."/>
            <person name="Peykov S."/>
            <person name="Mitov M."/>
        </authorList>
    </citation>
    <scope>NUCLEOTIDE SEQUENCE [LARGE SCALE GENOMIC DNA]</scope>
    <source>
        <strain evidence="4 5">YoMME</strain>
    </source>
</reference>
<dbReference type="InterPro" id="IPR023772">
    <property type="entry name" value="DNA-bd_HTH_TetR-type_CS"/>
</dbReference>
<dbReference type="RefSeq" id="WP_019424172.1">
    <property type="nucleotide sequence ID" value="NZ_JAJNBZ010000068.1"/>
</dbReference>
<evidence type="ECO:0000256" key="2">
    <source>
        <dbReference type="PROSITE-ProRule" id="PRU00335"/>
    </source>
</evidence>
<dbReference type="PANTHER" id="PTHR43479:SF11">
    <property type="entry name" value="ACREF_ENVCD OPERON REPRESSOR-RELATED"/>
    <property type="match status" value="1"/>
</dbReference>
<dbReference type="Pfam" id="PF08360">
    <property type="entry name" value="TetR_C_5"/>
    <property type="match status" value="1"/>
</dbReference>
<dbReference type="SUPFAM" id="SSF48498">
    <property type="entry name" value="Tetracyclin repressor-like, C-terminal domain"/>
    <property type="match status" value="1"/>
</dbReference>
<feature type="domain" description="HTH tetR-type" evidence="3">
    <location>
        <begin position="9"/>
        <end position="69"/>
    </location>
</feature>
<keyword evidence="1 2" id="KW-0238">DNA-binding</keyword>